<evidence type="ECO:0000313" key="1">
    <source>
        <dbReference type="EMBL" id="BAL58741.1"/>
    </source>
</evidence>
<reference evidence="1" key="2">
    <citation type="journal article" date="2012" name="PLoS ONE">
        <title>A Deeply Branching Thermophilic Bacterium with an Ancient Acetyl-CoA Pathway Dominates a Subsurface Ecosystem.</title>
        <authorList>
            <person name="Takami H."/>
            <person name="Noguchi H."/>
            <person name="Takaki Y."/>
            <person name="Uchiyama I."/>
            <person name="Toyoda A."/>
            <person name="Nishi S."/>
            <person name="Chee G.-J."/>
            <person name="Arai W."/>
            <person name="Nunoura T."/>
            <person name="Itoh T."/>
            <person name="Hattori M."/>
            <person name="Takai K."/>
        </authorList>
    </citation>
    <scope>NUCLEOTIDE SEQUENCE</scope>
</reference>
<accession>H5SRM4</accession>
<dbReference type="AlphaFoldDB" id="H5SRM4"/>
<dbReference type="Gene3D" id="2.60.120.560">
    <property type="entry name" value="Exo-inulinase, domain 1"/>
    <property type="match status" value="1"/>
</dbReference>
<sequence>MVNTQRYYKRFRILIFILVVGAVVISSKAQPLPSFAEEFDTTVPAWATACAVPGIVLINPSNPTGGLVFDPVFNSGVLEVVVGPPNMLFYCGPPEIYSDFAAEIAARKYGGPVPNPNLAAVYGLVFRAQGSTFYWFAVSTAGYYGLFKFPAPGPRPWGTLSHPGVEIVPWTWDFGVATGNNPNTLRVEIQGLQAKLFVNGDLKRTAALLGDGPTSGQIGVGIGTFELLPWAGVGVSFNYLRIWNLSGS</sequence>
<gene>
    <name evidence="1" type="ORF">HGMM_OP2C289</name>
</gene>
<reference evidence="1" key="1">
    <citation type="journal article" date="2005" name="Environ. Microbiol.">
        <title>Genetic and functional properties of uncultivated thermophilic crenarchaeotes from a subsurface gold mine as revealed by analysis of genome fragments.</title>
        <authorList>
            <person name="Nunoura T."/>
            <person name="Hirayama H."/>
            <person name="Takami H."/>
            <person name="Oida H."/>
            <person name="Nishi S."/>
            <person name="Shimamura S."/>
            <person name="Suzuki Y."/>
            <person name="Inagaki F."/>
            <person name="Takai K."/>
            <person name="Nealson K.H."/>
            <person name="Horikoshi K."/>
        </authorList>
    </citation>
    <scope>NUCLEOTIDE SEQUENCE</scope>
</reference>
<name>H5SRM4_ACEAU</name>
<evidence type="ECO:0008006" key="2">
    <source>
        <dbReference type="Google" id="ProtNLM"/>
    </source>
</evidence>
<dbReference type="EMBL" id="AP011801">
    <property type="protein sequence ID" value="BAL58741.1"/>
    <property type="molecule type" value="Genomic_DNA"/>
</dbReference>
<proteinExistence type="predicted"/>
<protein>
    <recommendedName>
        <fullName evidence="2">3-keto-disaccharide hydrolase domain-containing protein</fullName>
    </recommendedName>
</protein>
<organism evidence="1">
    <name type="scientific">Acetithermum autotrophicum</name>
    <dbReference type="NCBI Taxonomy" id="1446466"/>
    <lineage>
        <taxon>Bacteria</taxon>
        <taxon>Candidatus Bipolaricaulota</taxon>
        <taxon>Candidatus Acetithermum</taxon>
    </lineage>
</organism>